<name>A0A8S9ZSB3_9BILA</name>
<sequence length="995" mass="111081">MLKYYFRTFSEKKGDNLLNFDKNFNFQLKMIPKFNLILNSFLICLSLIVLFPFCLFSKFGNVYGILSSSQQDKETAGFVESLLLFNHLPEMLNLQYNKRIKRQEKINNAPNKSENDNKFTTNIGGGNFGETTTTTAAGKTTKEFIRKEVNGRIIIKLGHIGAMGAMPNGDRVLEISRLALIEEGILGDELDFDITFASNFIQSAVSCGDTFEGVAVAASMYHKEKVRAFLGPYCASEFEAVAKMCSFWNIPAISYMPTSTAVSDRNIYKTLARLSSKNTNSIAKAVIRMVEHYGWRKNFSHSTTTNFNNSSILNLINIYNAEPCSEGRHLGVQSDRCSIPGQSCQSSVGQQNMYVALWYKNGKPVHGYAWNDGGVVQASFPYGKAELTGKVDLGGMIQVLQYKGDHNSLGYWYEWIKYKDRFERTDERQLVRCGDSMPILWANRAGGTLLGYLNMKTEEAYFSQAGKAECVLGKPLSEMLIIVRNLKGGPQGCVCANCPKGPPPVLIMLNEWADIRMGDAWPGYRTVRAGDKSLNAAPGDSSEQHVALWYVHGEPVMGRIWNNGGKVAAAFGWNGKAFLENIGSIQVLVDLPEVVRGYDYHWRPWSDAAVFDKNARVYYPVHVDHIKGNISPCLLTLPNGKEALGKADIRNERASAVVAGKDERFEGPAVHKFLFICITNSGPIAYERVAAFEEEFRRTNTVSIVKKVIIDENWDSNEIIKSGLLNEIAQNARIVICIFSYTRELTKEFMGAISKVQMNTPEYAYILPWLQSGPKDASPWMGTTGEVLQQVKDTYANAIIVDDVNGFDNVLIDTFISRIEKFGLTKEDLDLSNTFAYLHLYDSLKLYALSVRKVMNKTEEANQTLAVLDGHQIWSAMRKLSFDGIGTVVSGSNTGLVQMDDLADRAPQFAAFFIAPNREKVLKMVQMTTFRVPNCDGIINRTGCYDLKLTDVMTGFWPSENGIMPLDEPMCGFRGQRCSYTVEIAVGSTSNPCIK</sequence>
<dbReference type="PANTHER" id="PTHR31578:SF3">
    <property type="entry name" value="NEMATODE SPECIFIC PEPTIDE FAMILY"/>
    <property type="match status" value="1"/>
</dbReference>
<protein>
    <recommendedName>
        <fullName evidence="6">Receptor ligand binding region domain-containing protein</fullName>
    </recommendedName>
</protein>
<dbReference type="SUPFAM" id="SSF141739">
    <property type="entry name" value="MFPT repeat-like"/>
    <property type="match status" value="2"/>
</dbReference>
<keyword evidence="3 5" id="KW-1133">Transmembrane helix</keyword>
<keyword evidence="8" id="KW-1185">Reference proteome</keyword>
<reference evidence="7" key="1">
    <citation type="journal article" date="2020" name="Ecol. Evol.">
        <title>Genome structure and content of the rice root-knot nematode (Meloidogyne graminicola).</title>
        <authorList>
            <person name="Phan N.T."/>
            <person name="Danchin E.G.J."/>
            <person name="Klopp C."/>
            <person name="Perfus-Barbeoch L."/>
            <person name="Kozlowski D.K."/>
            <person name="Koutsovoulos G.D."/>
            <person name="Lopez-Roques C."/>
            <person name="Bouchez O."/>
            <person name="Zahm M."/>
            <person name="Besnard G."/>
            <person name="Bellafiore S."/>
        </authorList>
    </citation>
    <scope>NUCLEOTIDE SEQUENCE</scope>
    <source>
        <strain evidence="7">VN-18</strain>
    </source>
</reference>
<dbReference type="GO" id="GO:0016020">
    <property type="term" value="C:membrane"/>
    <property type="evidence" value="ECO:0007669"/>
    <property type="project" value="UniProtKB-SubCell"/>
</dbReference>
<proteinExistence type="predicted"/>
<dbReference type="InterPro" id="IPR021010">
    <property type="entry name" value="Cytosolic_motility_protein"/>
</dbReference>
<dbReference type="Proteomes" id="UP000605970">
    <property type="component" value="Unassembled WGS sequence"/>
</dbReference>
<evidence type="ECO:0000256" key="2">
    <source>
        <dbReference type="ARBA" id="ARBA00022692"/>
    </source>
</evidence>
<dbReference type="OrthoDB" id="5776186at2759"/>
<dbReference type="Gene3D" id="3.40.50.2300">
    <property type="match status" value="2"/>
</dbReference>
<comment type="caution">
    <text evidence="7">The sequence shown here is derived from an EMBL/GenBank/DDBJ whole genome shotgun (WGS) entry which is preliminary data.</text>
</comment>
<evidence type="ECO:0000259" key="6">
    <source>
        <dbReference type="Pfam" id="PF01094"/>
    </source>
</evidence>
<evidence type="ECO:0000313" key="7">
    <source>
        <dbReference type="EMBL" id="KAF7636029.1"/>
    </source>
</evidence>
<dbReference type="SUPFAM" id="SSF53822">
    <property type="entry name" value="Periplasmic binding protein-like I"/>
    <property type="match status" value="2"/>
</dbReference>
<dbReference type="Pfam" id="PF01094">
    <property type="entry name" value="ANF_receptor"/>
    <property type="match status" value="1"/>
</dbReference>
<evidence type="ECO:0000256" key="3">
    <source>
        <dbReference type="ARBA" id="ARBA00022989"/>
    </source>
</evidence>
<dbReference type="Pfam" id="PF12150">
    <property type="entry name" value="MFP2b"/>
    <property type="match status" value="2"/>
</dbReference>
<keyword evidence="2 5" id="KW-0812">Transmembrane</keyword>
<gene>
    <name evidence="7" type="ORF">Mgra_00004478</name>
</gene>
<dbReference type="InterPro" id="IPR028082">
    <property type="entry name" value="Peripla_BP_I"/>
</dbReference>
<evidence type="ECO:0000256" key="4">
    <source>
        <dbReference type="ARBA" id="ARBA00023136"/>
    </source>
</evidence>
<keyword evidence="4 5" id="KW-0472">Membrane</keyword>
<feature type="domain" description="Receptor ligand binding region" evidence="6">
    <location>
        <begin position="206"/>
        <end position="297"/>
    </location>
</feature>
<dbReference type="EMBL" id="JABEBT010000034">
    <property type="protein sequence ID" value="KAF7636029.1"/>
    <property type="molecule type" value="Genomic_DNA"/>
</dbReference>
<accession>A0A8S9ZSB3</accession>
<dbReference type="InterPro" id="IPR001828">
    <property type="entry name" value="ANF_lig-bd_rcpt"/>
</dbReference>
<evidence type="ECO:0000256" key="1">
    <source>
        <dbReference type="ARBA" id="ARBA00004370"/>
    </source>
</evidence>
<comment type="subcellular location">
    <subcellularLocation>
        <location evidence="1">Membrane</location>
    </subcellularLocation>
</comment>
<evidence type="ECO:0000256" key="5">
    <source>
        <dbReference type="SAM" id="Phobius"/>
    </source>
</evidence>
<dbReference type="AlphaFoldDB" id="A0A8S9ZSB3"/>
<feature type="transmembrane region" description="Helical" evidence="5">
    <location>
        <begin position="36"/>
        <end position="59"/>
    </location>
</feature>
<evidence type="ECO:0000313" key="8">
    <source>
        <dbReference type="Proteomes" id="UP000605970"/>
    </source>
</evidence>
<organism evidence="7 8">
    <name type="scientific">Meloidogyne graminicola</name>
    <dbReference type="NCBI Taxonomy" id="189291"/>
    <lineage>
        <taxon>Eukaryota</taxon>
        <taxon>Metazoa</taxon>
        <taxon>Ecdysozoa</taxon>
        <taxon>Nematoda</taxon>
        <taxon>Chromadorea</taxon>
        <taxon>Rhabditida</taxon>
        <taxon>Tylenchina</taxon>
        <taxon>Tylenchomorpha</taxon>
        <taxon>Tylenchoidea</taxon>
        <taxon>Meloidogynidae</taxon>
        <taxon>Meloidogyninae</taxon>
        <taxon>Meloidogyne</taxon>
    </lineage>
</organism>
<dbReference type="PANTHER" id="PTHR31578">
    <property type="entry name" value="PROTEIN CBG21223-RELATED"/>
    <property type="match status" value="1"/>
</dbReference>